<accession>X1AAL4</accession>
<comment type="caution">
    <text evidence="1">The sequence shown here is derived from an EMBL/GenBank/DDBJ whole genome shotgun (WGS) entry which is preliminary data.</text>
</comment>
<dbReference type="EMBL" id="BART01012317">
    <property type="protein sequence ID" value="GAG79490.1"/>
    <property type="molecule type" value="Genomic_DNA"/>
</dbReference>
<sequence length="67" mass="7304">MTLIHHNDPLGQVEILPDEAPALTVDQRSVWLEVQRILRESQTGGGVQPVLIHGVTGSGKTEIYMTA</sequence>
<proteinExistence type="predicted"/>
<feature type="non-terminal residue" evidence="1">
    <location>
        <position position="67"/>
    </location>
</feature>
<name>X1AAL4_9ZZZZ</name>
<organism evidence="1">
    <name type="scientific">marine sediment metagenome</name>
    <dbReference type="NCBI Taxonomy" id="412755"/>
    <lineage>
        <taxon>unclassified sequences</taxon>
        <taxon>metagenomes</taxon>
        <taxon>ecological metagenomes</taxon>
    </lineage>
</organism>
<protein>
    <recommendedName>
        <fullName evidence="2">Helicase/UvrB N-terminal domain-containing protein</fullName>
    </recommendedName>
</protein>
<evidence type="ECO:0000313" key="1">
    <source>
        <dbReference type="EMBL" id="GAG79490.1"/>
    </source>
</evidence>
<dbReference type="InterPro" id="IPR027417">
    <property type="entry name" value="P-loop_NTPase"/>
</dbReference>
<dbReference type="SUPFAM" id="SSF52540">
    <property type="entry name" value="P-loop containing nucleoside triphosphate hydrolases"/>
    <property type="match status" value="1"/>
</dbReference>
<reference evidence="1" key="1">
    <citation type="journal article" date="2014" name="Front. Microbiol.">
        <title>High frequency of phylogenetically diverse reductive dehalogenase-homologous genes in deep subseafloor sedimentary metagenomes.</title>
        <authorList>
            <person name="Kawai M."/>
            <person name="Futagami T."/>
            <person name="Toyoda A."/>
            <person name="Takaki Y."/>
            <person name="Nishi S."/>
            <person name="Hori S."/>
            <person name="Arai W."/>
            <person name="Tsubouchi T."/>
            <person name="Morono Y."/>
            <person name="Uchiyama I."/>
            <person name="Ito T."/>
            <person name="Fujiyama A."/>
            <person name="Inagaki F."/>
            <person name="Takami H."/>
        </authorList>
    </citation>
    <scope>NUCLEOTIDE SEQUENCE</scope>
    <source>
        <strain evidence="1">Expedition CK06-06</strain>
    </source>
</reference>
<dbReference type="AlphaFoldDB" id="X1AAL4"/>
<gene>
    <name evidence="1" type="ORF">S01H4_25771</name>
</gene>
<evidence type="ECO:0008006" key="2">
    <source>
        <dbReference type="Google" id="ProtNLM"/>
    </source>
</evidence>
<dbReference type="Gene3D" id="3.40.50.300">
    <property type="entry name" value="P-loop containing nucleotide triphosphate hydrolases"/>
    <property type="match status" value="1"/>
</dbReference>